<dbReference type="STRING" id="1182544.W9WFU7"/>
<dbReference type="AlphaFoldDB" id="W9WFU7"/>
<comment type="caution">
    <text evidence="2">The sequence shown here is derived from an EMBL/GenBank/DDBJ whole genome shotgun (WGS) entry which is preliminary data.</text>
</comment>
<dbReference type="EMBL" id="AMGW01000005">
    <property type="protein sequence ID" value="EXJ57394.1"/>
    <property type="molecule type" value="Genomic_DNA"/>
</dbReference>
<dbReference type="HOGENOM" id="CLU_037787_1_0_1"/>
<dbReference type="OrthoDB" id="189997at2759"/>
<feature type="domain" description="Peptidase C45 hydrolase" evidence="1">
    <location>
        <begin position="113"/>
        <end position="337"/>
    </location>
</feature>
<gene>
    <name evidence="2" type="ORF">A1O7_07741</name>
</gene>
<dbReference type="NCBIfam" id="NF040521">
    <property type="entry name" value="C45_proenzyme"/>
    <property type="match status" value="1"/>
</dbReference>
<dbReference type="RefSeq" id="XP_007759928.1">
    <property type="nucleotide sequence ID" value="XM_007761738.1"/>
</dbReference>
<dbReference type="Gene3D" id="1.10.10.2120">
    <property type="match status" value="1"/>
</dbReference>
<accession>W9WFU7</accession>
<dbReference type="Pfam" id="PF03417">
    <property type="entry name" value="AAT"/>
    <property type="match status" value="1"/>
</dbReference>
<dbReference type="GeneID" id="19182313"/>
<proteinExistence type="predicted"/>
<dbReference type="InterPro" id="IPR047794">
    <property type="entry name" value="C45_proenzyme-like"/>
</dbReference>
<evidence type="ECO:0000313" key="3">
    <source>
        <dbReference type="Proteomes" id="UP000019473"/>
    </source>
</evidence>
<dbReference type="Proteomes" id="UP000019473">
    <property type="component" value="Unassembled WGS sequence"/>
</dbReference>
<dbReference type="InterPro" id="IPR047801">
    <property type="entry name" value="Peptidase_C45"/>
</dbReference>
<name>W9WFU7_9EURO</name>
<organism evidence="2 3">
    <name type="scientific">Cladophialophora yegresii CBS 114405</name>
    <dbReference type="NCBI Taxonomy" id="1182544"/>
    <lineage>
        <taxon>Eukaryota</taxon>
        <taxon>Fungi</taxon>
        <taxon>Dikarya</taxon>
        <taxon>Ascomycota</taxon>
        <taxon>Pezizomycotina</taxon>
        <taxon>Eurotiomycetes</taxon>
        <taxon>Chaetothyriomycetidae</taxon>
        <taxon>Chaetothyriales</taxon>
        <taxon>Herpotrichiellaceae</taxon>
        <taxon>Cladophialophora</taxon>
    </lineage>
</organism>
<dbReference type="PANTHER" id="PTHR34180">
    <property type="entry name" value="PEPTIDASE C45"/>
    <property type="match status" value="1"/>
</dbReference>
<evidence type="ECO:0000259" key="1">
    <source>
        <dbReference type="Pfam" id="PF03417"/>
    </source>
</evidence>
<dbReference type="eggNOG" id="ENOG502RY9N">
    <property type="taxonomic scope" value="Eukaryota"/>
</dbReference>
<dbReference type="InterPro" id="IPR005079">
    <property type="entry name" value="Peptidase_C45_hydrolase"/>
</dbReference>
<protein>
    <recommendedName>
        <fullName evidence="1">Peptidase C45 hydrolase domain-containing protein</fullName>
    </recommendedName>
</protein>
<dbReference type="VEuPathDB" id="FungiDB:A1O7_07741"/>
<reference evidence="2 3" key="1">
    <citation type="submission" date="2013-03" db="EMBL/GenBank/DDBJ databases">
        <title>The Genome Sequence of Cladophialophora yegresii CBS 114405.</title>
        <authorList>
            <consortium name="The Broad Institute Genomics Platform"/>
            <person name="Cuomo C."/>
            <person name="de Hoog S."/>
            <person name="Gorbushina A."/>
            <person name="Walker B."/>
            <person name="Young S.K."/>
            <person name="Zeng Q."/>
            <person name="Gargeya S."/>
            <person name="Fitzgerald M."/>
            <person name="Haas B."/>
            <person name="Abouelleil A."/>
            <person name="Allen A.W."/>
            <person name="Alvarado L."/>
            <person name="Arachchi H.M."/>
            <person name="Berlin A.M."/>
            <person name="Chapman S.B."/>
            <person name="Gainer-Dewar J."/>
            <person name="Goldberg J."/>
            <person name="Griggs A."/>
            <person name="Gujja S."/>
            <person name="Hansen M."/>
            <person name="Howarth C."/>
            <person name="Imamovic A."/>
            <person name="Ireland A."/>
            <person name="Larimer J."/>
            <person name="McCowan C."/>
            <person name="Murphy C."/>
            <person name="Pearson M."/>
            <person name="Poon T.W."/>
            <person name="Priest M."/>
            <person name="Roberts A."/>
            <person name="Saif S."/>
            <person name="Shea T."/>
            <person name="Sisk P."/>
            <person name="Sykes S."/>
            <person name="Wortman J."/>
            <person name="Nusbaum C."/>
            <person name="Birren B."/>
        </authorList>
    </citation>
    <scope>NUCLEOTIDE SEQUENCE [LARGE SCALE GENOMIC DNA]</scope>
    <source>
        <strain evidence="2 3">CBS 114405</strain>
    </source>
</reference>
<dbReference type="PANTHER" id="PTHR34180:SF1">
    <property type="entry name" value="BETA-ALANYL-DOPAMINE_CARCININE HYDROLASE"/>
    <property type="match status" value="1"/>
</dbReference>
<sequence length="352" mass="38998">MFAIQCEGTPYEVGFQHGAALTAQIQDSVDFYTWMFKKYTGKDWKDILVVAEEFAGQIGHRWPRFYDEIRGIAAGSGHSIEDIVALNVRTEIAYGLLAAYINVPVDGCTTLFWRTGESVFLGQNWDWMEQQKRNAGLMTIKSPGLPTLKIMTEAGIIGKIGMNSSGVGICMNAIRSTGYDSGRIPVHLAMRMALECQTATQAAELLQNIGVAGSVHLLVADVSNAFSFEFTSKTCLRLRADNEHRIFHSNHMIEKHEGICEDPEADSFPRLQRMRQIADEQLLAGGVKSLSSFQTLFDDHDGFPVSICRFQEGVSEDATLFNIVMDLSKKEALVTFGKLCKPEGVYSVAFDA</sequence>
<dbReference type="Gene3D" id="3.60.60.10">
    <property type="entry name" value="Penicillin V Acylase, Chain A"/>
    <property type="match status" value="1"/>
</dbReference>
<keyword evidence="3" id="KW-1185">Reference proteome</keyword>
<evidence type="ECO:0000313" key="2">
    <source>
        <dbReference type="EMBL" id="EXJ57394.1"/>
    </source>
</evidence>